<reference evidence="1" key="1">
    <citation type="submission" date="2022-08" db="EMBL/GenBank/DDBJ databases">
        <title>Alicyclobacillus fastidiosus DSM 17978, complete genome.</title>
        <authorList>
            <person name="Wang Q."/>
            <person name="Cai R."/>
            <person name="Wang Z."/>
        </authorList>
    </citation>
    <scope>NUCLEOTIDE SEQUENCE</scope>
    <source>
        <strain evidence="1">DSM 17978</strain>
    </source>
</reference>
<organism evidence="1 2">
    <name type="scientific">Alicyclobacillus fastidiosus</name>
    <dbReference type="NCBI Taxonomy" id="392011"/>
    <lineage>
        <taxon>Bacteria</taxon>
        <taxon>Bacillati</taxon>
        <taxon>Bacillota</taxon>
        <taxon>Bacilli</taxon>
        <taxon>Bacillales</taxon>
        <taxon>Alicyclobacillaceae</taxon>
        <taxon>Alicyclobacillus</taxon>
    </lineage>
</organism>
<evidence type="ECO:0000313" key="1">
    <source>
        <dbReference type="EMBL" id="WAH42795.1"/>
    </source>
</evidence>
<name>A0ABY6ZIP9_9BACL</name>
<evidence type="ECO:0000313" key="2">
    <source>
        <dbReference type="Proteomes" id="UP001164761"/>
    </source>
</evidence>
<dbReference type="RefSeq" id="WP_268006670.1">
    <property type="nucleotide sequence ID" value="NZ_BSUT01000001.1"/>
</dbReference>
<proteinExistence type="predicted"/>
<accession>A0ABY6ZIP9</accession>
<dbReference type="EMBL" id="CP104067">
    <property type="protein sequence ID" value="WAH42795.1"/>
    <property type="molecule type" value="Genomic_DNA"/>
</dbReference>
<sequence length="65" mass="7552">MRPLEQLRRLRQEIKEAQAVIEATSPVVSSPFLSDKVRMEAQRFISDLSAEYYLDSHLCCEKPQI</sequence>
<gene>
    <name evidence="1" type="ORF">NZD89_05025</name>
</gene>
<keyword evidence="2" id="KW-1185">Reference proteome</keyword>
<evidence type="ECO:0008006" key="3">
    <source>
        <dbReference type="Google" id="ProtNLM"/>
    </source>
</evidence>
<dbReference type="Proteomes" id="UP001164761">
    <property type="component" value="Chromosome"/>
</dbReference>
<protein>
    <recommendedName>
        <fullName evidence="3">Spo0E like sporulation regulatory protein</fullName>
    </recommendedName>
</protein>